<gene>
    <name evidence="7" type="ORF">LM011_04505</name>
    <name evidence="6" type="ORF">LX03_11675</name>
</gene>
<evidence type="ECO:0000256" key="4">
    <source>
        <dbReference type="ARBA" id="ARBA00023295"/>
    </source>
</evidence>
<keyword evidence="3" id="KW-0378">Hydrolase</keyword>
<dbReference type="GO" id="GO:0030246">
    <property type="term" value="F:carbohydrate binding"/>
    <property type="evidence" value="ECO:0007669"/>
    <property type="project" value="InterPro"/>
</dbReference>
<evidence type="ECO:0000259" key="5">
    <source>
        <dbReference type="SMART" id="SM01038"/>
    </source>
</evidence>
<accession>A0A099Y7I4</accession>
<dbReference type="EMBL" id="CP062966">
    <property type="protein sequence ID" value="QOL70408.1"/>
    <property type="molecule type" value="Genomic_DNA"/>
</dbReference>
<dbReference type="InterPro" id="IPR050347">
    <property type="entry name" value="Bact_Beta-galactosidase"/>
</dbReference>
<dbReference type="SMART" id="SM01038">
    <property type="entry name" value="Bgal_small_N"/>
    <property type="match status" value="1"/>
</dbReference>
<dbReference type="InterPro" id="IPR011013">
    <property type="entry name" value="Gal_mutarotase_sf_dom"/>
</dbReference>
<evidence type="ECO:0000313" key="7">
    <source>
        <dbReference type="EMBL" id="QOL70408.1"/>
    </source>
</evidence>
<dbReference type="SUPFAM" id="SSF74650">
    <property type="entry name" value="Galactose mutarotase-like"/>
    <property type="match status" value="1"/>
</dbReference>
<dbReference type="InterPro" id="IPR014718">
    <property type="entry name" value="GH-type_carb-bd"/>
</dbReference>
<keyword evidence="4" id="KW-0326">Glycosidase</keyword>
<evidence type="ECO:0000256" key="1">
    <source>
        <dbReference type="ARBA" id="ARBA00001412"/>
    </source>
</evidence>
<evidence type="ECO:0000256" key="2">
    <source>
        <dbReference type="ARBA" id="ARBA00012756"/>
    </source>
</evidence>
<dbReference type="PANTHER" id="PTHR46323:SF2">
    <property type="entry name" value="BETA-GALACTOSIDASE"/>
    <property type="match status" value="1"/>
</dbReference>
<evidence type="ECO:0000313" key="9">
    <source>
        <dbReference type="Proteomes" id="UP000593929"/>
    </source>
</evidence>
<dbReference type="InterPro" id="IPR004199">
    <property type="entry name" value="B-gal_small/dom_5"/>
</dbReference>
<dbReference type="RefSeq" id="WP_034541325.1">
    <property type="nucleotide sequence ID" value="NZ_CBCRVQ010000003.1"/>
</dbReference>
<dbReference type="Gene3D" id="2.70.98.10">
    <property type="match status" value="1"/>
</dbReference>
<dbReference type="GO" id="GO:0005990">
    <property type="term" value="P:lactose catabolic process"/>
    <property type="evidence" value="ECO:0007669"/>
    <property type="project" value="TreeGrafter"/>
</dbReference>
<evidence type="ECO:0000313" key="8">
    <source>
        <dbReference type="Proteomes" id="UP000030001"/>
    </source>
</evidence>
<comment type="catalytic activity">
    <reaction evidence="1">
        <text>Hydrolysis of terminal non-reducing beta-D-galactose residues in beta-D-galactosides.</text>
        <dbReference type="EC" id="3.2.1.23"/>
    </reaction>
</comment>
<organism evidence="6 8">
    <name type="scientific">Limosilactobacillus mucosae</name>
    <name type="common">Lactobacillus mucosae</name>
    <dbReference type="NCBI Taxonomy" id="97478"/>
    <lineage>
        <taxon>Bacteria</taxon>
        <taxon>Bacillati</taxon>
        <taxon>Bacillota</taxon>
        <taxon>Bacilli</taxon>
        <taxon>Lactobacillales</taxon>
        <taxon>Lactobacillaceae</taxon>
        <taxon>Limosilactobacillus</taxon>
    </lineage>
</organism>
<name>A0A099Y7I4_LIMMU</name>
<feature type="domain" description="Beta galactosidase small chain/" evidence="5">
    <location>
        <begin position="17"/>
        <end position="317"/>
    </location>
</feature>
<dbReference type="GO" id="GO:0004565">
    <property type="term" value="F:beta-galactosidase activity"/>
    <property type="evidence" value="ECO:0007669"/>
    <property type="project" value="UniProtKB-EC"/>
</dbReference>
<evidence type="ECO:0000313" key="6">
    <source>
        <dbReference type="EMBL" id="KGL66214.1"/>
    </source>
</evidence>
<proteinExistence type="predicted"/>
<dbReference type="Pfam" id="PF02929">
    <property type="entry name" value="Bgal_small_N"/>
    <property type="match status" value="1"/>
</dbReference>
<protein>
    <recommendedName>
        <fullName evidence="2">beta-galactosidase</fullName>
        <ecNumber evidence="2">3.2.1.23</ecNumber>
    </recommendedName>
</protein>
<evidence type="ECO:0000256" key="3">
    <source>
        <dbReference type="ARBA" id="ARBA00022801"/>
    </source>
</evidence>
<reference evidence="7 9" key="2">
    <citation type="submission" date="2020-10" db="EMBL/GenBank/DDBJ databases">
        <title>Genome sequencing of Lactobacillus mucosae KCTC 21011.</title>
        <authorList>
            <person name="Kim J."/>
        </authorList>
    </citation>
    <scope>NUCLEOTIDE SEQUENCE [LARGE SCALE GENOMIC DNA]</scope>
    <source>
        <strain evidence="7 9">LM011</strain>
    </source>
</reference>
<dbReference type="EC" id="3.2.1.23" evidence="2"/>
<sequence length="322" mass="36269">MDCTNKIHVVYDDGLLGLNGQDYQYLFSYEKGGLESMRFNGKEWLYRPLYPTYWRATTDNDRGNGFNFKSAQWLGADLAPKCINIDLTVDDRHFDQLPIAPLTNQFSNDEFAKQVKIEFTYETATNPTAQVKVAYAIDASGKCRIAAHYFGQAGLPELPVFGVRLIMPTLATEFEYDGLSGETYPDRMAGGVKGTWHVDGVPVTPYLTPQEMGMHMQSSRLKIVRNQTQNNADHDEQPFALTVKQTDQPFNFSLLPYTASELENATHIEELPLKRRTVLVVAGAVRGVGGIDSWGADVEEQYHLPADRDYQFSFEIEPATIE</sequence>
<dbReference type="GO" id="GO:0009341">
    <property type="term" value="C:beta-galactosidase complex"/>
    <property type="evidence" value="ECO:0007669"/>
    <property type="project" value="InterPro"/>
</dbReference>
<dbReference type="AlphaFoldDB" id="A0A099Y7I4"/>
<dbReference type="PANTHER" id="PTHR46323">
    <property type="entry name" value="BETA-GALACTOSIDASE"/>
    <property type="match status" value="1"/>
</dbReference>
<reference evidence="6 8" key="1">
    <citation type="submission" date="2014-09" db="EMBL/GenBank/DDBJ databases">
        <title>Lactobacillus mucosae CRL573 Genome Sequencing.</title>
        <authorList>
            <person name="Bleckwedel J."/>
            <person name="Teran L.C."/>
            <person name="Bonacina J."/>
            <person name="Saavedra L."/>
            <person name="Mozzi F.B."/>
            <person name="Raya R.R."/>
        </authorList>
    </citation>
    <scope>NUCLEOTIDE SEQUENCE [LARGE SCALE GENOMIC DNA]</scope>
    <source>
        <strain evidence="6 8">CRL573</strain>
    </source>
</reference>
<dbReference type="Proteomes" id="UP000593929">
    <property type="component" value="Chromosome"/>
</dbReference>
<dbReference type="EMBL" id="JROC01000038">
    <property type="protein sequence ID" value="KGL66214.1"/>
    <property type="molecule type" value="Genomic_DNA"/>
</dbReference>
<dbReference type="Proteomes" id="UP000030001">
    <property type="component" value="Unassembled WGS sequence"/>
</dbReference>